<organism evidence="2 3">
    <name type="scientific">Candidatus Acidianus copahuensis</name>
    <dbReference type="NCBI Taxonomy" id="1160895"/>
    <lineage>
        <taxon>Archaea</taxon>
        <taxon>Thermoproteota</taxon>
        <taxon>Thermoprotei</taxon>
        <taxon>Sulfolobales</taxon>
        <taxon>Sulfolobaceae</taxon>
        <taxon>Acidianus</taxon>
    </lineage>
</organism>
<evidence type="ECO:0000256" key="1">
    <source>
        <dbReference type="SAM" id="MobiDB-lite"/>
    </source>
</evidence>
<keyword evidence="3" id="KW-1185">Reference proteome</keyword>
<evidence type="ECO:0000313" key="3">
    <source>
        <dbReference type="Proteomes" id="UP000024332"/>
    </source>
</evidence>
<comment type="caution">
    <text evidence="2">The sequence shown here is derived from an EMBL/GenBank/DDBJ whole genome shotgun (WGS) entry which is preliminary data.</text>
</comment>
<dbReference type="EMBL" id="JFZT01000015">
    <property type="protein sequence ID" value="EZQ11433.1"/>
    <property type="molecule type" value="Genomic_DNA"/>
</dbReference>
<reference evidence="2 3" key="1">
    <citation type="submission" date="2014-03" db="EMBL/GenBank/DDBJ databases">
        <title>Draft genome sequence of the novel thermoacidophilic archaea Acidianus copahuensis ALE1 strain, isolated from Copahue volcanic area in Neuquen Argentina.</title>
        <authorList>
            <person name="Urbieta M.S."/>
            <person name="Rascovan N."/>
            <person name="Castro C."/>
            <person name="Revale S."/>
            <person name="Giaveno M.A."/>
            <person name="Vazquez M.P."/>
            <person name="Donati E.R."/>
        </authorList>
    </citation>
    <scope>NUCLEOTIDE SEQUENCE [LARGE SCALE GENOMIC DNA]</scope>
    <source>
        <strain evidence="2 3">ALE1</strain>
    </source>
</reference>
<name>A0A031LWA0_9CREN</name>
<dbReference type="RefSeq" id="WP_048098594.1">
    <property type="nucleotide sequence ID" value="NZ_JFZT01000015.1"/>
</dbReference>
<gene>
    <name evidence="2" type="ORF">CM19_01275</name>
</gene>
<sequence>MNRSEGNPRSLERGGGQLSSLGSIQQQEKVTANAYTRDAEYQYEEFTPSTLTSPDIAFVNASNEFLFVFLSKEIPIPVSIKALIENSGGVRVVPYTLNVSPTNANFSFDGFPAIKLSQRNIIGAITQYGNIICPLPEREVFVQVHPLHGNGIAIVEIDPSSFKVLSQPSFKVIPNENLADLIRQYGSVTLYNPEIFQVNNGQPITFSDVLYNGPILQNGDILQGNLTFVGTLDGTFDDASFNLTSGSYSGLIQGFHSNSAVYMKNVNLDPAQVNASLVGTLNDAYFSGSMSSPSQAINLLSSPTSLNITSNKNGKIDLTIVNATVTGSFSGKVIFQNSTIESIKDKPINLNLVNENATIIGNGSICISPITFNQFFRYYYSNYSVEGKLSNVNVSFNNINVIGKLSSYVVSLVVKPFYSSFLYIFANPQELYLNGAIKSVGDNSKIDFIAISGKGNISTNNGKLELSSNNILDPFLDQGFKYFSGKINGSFSGGISGGFFAPDTISASSPSDISNANISGFLITPLKVRLDLLIANPTNSSIVFNKAGITVKLYGTFLGSGGESYGTTLFGGVYVEKQINVSPESALNETLSVAIPITSIVLPSTLLNNSLHGLEKDLSSFSYNYVEVQIELFSSQGYSASTEVLIPIIPVQVYSQ</sequence>
<dbReference type="AlphaFoldDB" id="A0A031LWA0"/>
<evidence type="ECO:0000313" key="2">
    <source>
        <dbReference type="EMBL" id="EZQ11433.1"/>
    </source>
</evidence>
<accession>A0A031LWA0</accession>
<dbReference type="Proteomes" id="UP000024332">
    <property type="component" value="Unassembled WGS sequence"/>
</dbReference>
<dbReference type="STRING" id="1160895.CM19_01275"/>
<proteinExistence type="predicted"/>
<feature type="region of interest" description="Disordered" evidence="1">
    <location>
        <begin position="1"/>
        <end position="25"/>
    </location>
</feature>
<protein>
    <submittedName>
        <fullName evidence="2">Uncharacterized protein</fullName>
    </submittedName>
</protein>